<gene>
    <name evidence="3" type="ORF">CPAV1605_574</name>
</gene>
<dbReference type="Pfam" id="PF22534">
    <property type="entry name" value="RFC_C"/>
    <property type="match status" value="1"/>
</dbReference>
<dbReference type="InterPro" id="IPR050238">
    <property type="entry name" value="DNA_Rep/Repair_Clamp_Loader"/>
</dbReference>
<evidence type="ECO:0000313" key="3">
    <source>
        <dbReference type="EMBL" id="VVU94849.1"/>
    </source>
</evidence>
<dbReference type="Gene3D" id="1.20.272.10">
    <property type="match status" value="1"/>
</dbReference>
<reference evidence="3" key="1">
    <citation type="submission" date="2019-09" db="EMBL/GenBank/DDBJ databases">
        <authorList>
            <person name="Needham M D."/>
        </authorList>
    </citation>
    <scope>NUCLEOTIDE SEQUENCE</scope>
</reference>
<dbReference type="GO" id="GO:0003689">
    <property type="term" value="F:DNA clamp loader activity"/>
    <property type="evidence" value="ECO:0007669"/>
    <property type="project" value="TreeGrafter"/>
</dbReference>
<keyword evidence="1" id="KW-0235">DNA replication</keyword>
<evidence type="ECO:0000256" key="1">
    <source>
        <dbReference type="ARBA" id="ARBA00022705"/>
    </source>
</evidence>
<dbReference type="InterPro" id="IPR027417">
    <property type="entry name" value="P-loop_NTPase"/>
</dbReference>
<dbReference type="GO" id="GO:0006261">
    <property type="term" value="P:DNA-templated DNA replication"/>
    <property type="evidence" value="ECO:0007669"/>
    <property type="project" value="TreeGrafter"/>
</dbReference>
<organism evidence="3">
    <name type="scientific">seawater metagenome</name>
    <dbReference type="NCBI Taxonomy" id="1561972"/>
    <lineage>
        <taxon>unclassified sequences</taxon>
        <taxon>metagenomes</taxon>
        <taxon>ecological metagenomes</taxon>
    </lineage>
</organism>
<protein>
    <submittedName>
        <fullName evidence="3">DNA polymerase III, delta subunit</fullName>
    </submittedName>
</protein>
<dbReference type="PANTHER" id="PTHR11669">
    <property type="entry name" value="REPLICATION FACTOR C / DNA POLYMERASE III GAMMA-TAU SUBUNIT"/>
    <property type="match status" value="1"/>
</dbReference>
<dbReference type="Gene3D" id="3.40.50.300">
    <property type="entry name" value="P-loop containing nucleotide triphosphate hydrolases"/>
    <property type="match status" value="1"/>
</dbReference>
<dbReference type="SUPFAM" id="SSF48019">
    <property type="entry name" value="post-AAA+ oligomerization domain-like"/>
    <property type="match status" value="1"/>
</dbReference>
<dbReference type="GO" id="GO:0006281">
    <property type="term" value="P:DNA repair"/>
    <property type="evidence" value="ECO:0007669"/>
    <property type="project" value="TreeGrafter"/>
</dbReference>
<dbReference type="InterPro" id="IPR008921">
    <property type="entry name" value="DNA_pol3_clamp-load_cplx_C"/>
</dbReference>
<name>A0A5E8CJP6_9ZZZZ</name>
<dbReference type="PANTHER" id="PTHR11669:SF1">
    <property type="entry name" value="REPLICATION FACTOR C SUBUNIT 3"/>
    <property type="match status" value="1"/>
</dbReference>
<proteinExistence type="predicted"/>
<sequence length="386" mass="45347">MFLIDEYKKNSEGALYHKEIINRLLNSPDKKKEHFINTELLKQIKDIDEFVNKIKDESSNNKSYSNFPHLLLYGPPGSGKGHLVNMLLEKIYDKSVNNIKEVQYTVVGYGNSKTKVDIKQSNYHIIVEPNNNGFDKYLIQEIVQEYARRQMLNIFRTKKNFKIVLVDTVDNLSYYAQASLRRTMEKYVNNCKFILLSHQLSNVIEPLRSRCLCIRIPLANEETIFQALFNVTIQQKINLSLKQYNNIINKADNHIEKAIWLLQLHTMSIPYIVNWHVYMDKIIDIILKINLKMKKRPYLENLAKIRNLLYNIFITNIEPQTIIREIMNRIVAKINSIELKAKIIESTSEFEFRLSSGKRHVLHLEAYVHSIVYLLNIKDTSTKILN</sequence>
<evidence type="ECO:0000259" key="2">
    <source>
        <dbReference type="SMART" id="SM00382"/>
    </source>
</evidence>
<dbReference type="SMART" id="SM00382">
    <property type="entry name" value="AAA"/>
    <property type="match status" value="1"/>
</dbReference>
<dbReference type="GO" id="GO:0005634">
    <property type="term" value="C:nucleus"/>
    <property type="evidence" value="ECO:0007669"/>
    <property type="project" value="TreeGrafter"/>
</dbReference>
<accession>A0A5E8CJP6</accession>
<dbReference type="Pfam" id="PF13177">
    <property type="entry name" value="DNA_pol3_delta2"/>
    <property type="match status" value="1"/>
</dbReference>
<feature type="domain" description="AAA+ ATPase" evidence="2">
    <location>
        <begin position="66"/>
        <end position="222"/>
    </location>
</feature>
<dbReference type="AlphaFoldDB" id="A0A5E8CJP6"/>
<dbReference type="GO" id="GO:0005663">
    <property type="term" value="C:DNA replication factor C complex"/>
    <property type="evidence" value="ECO:0007669"/>
    <property type="project" value="TreeGrafter"/>
</dbReference>
<dbReference type="InterPro" id="IPR003593">
    <property type="entry name" value="AAA+_ATPase"/>
</dbReference>
<dbReference type="GO" id="GO:0003677">
    <property type="term" value="F:DNA binding"/>
    <property type="evidence" value="ECO:0007669"/>
    <property type="project" value="InterPro"/>
</dbReference>
<dbReference type="EMBL" id="CABVLZ010000002">
    <property type="protein sequence ID" value="VVU94849.1"/>
    <property type="molecule type" value="Genomic_DNA"/>
</dbReference>
<dbReference type="CDD" id="cd00009">
    <property type="entry name" value="AAA"/>
    <property type="match status" value="1"/>
</dbReference>
<dbReference type="SUPFAM" id="SSF52540">
    <property type="entry name" value="P-loop containing nucleoside triphosphate hydrolases"/>
    <property type="match status" value="1"/>
</dbReference>